<reference evidence="1" key="1">
    <citation type="submission" date="2019-05" db="EMBL/GenBank/DDBJ databases">
        <authorList>
            <person name="Zhang S."/>
            <person name="Liu J."/>
        </authorList>
    </citation>
    <scope>NUCLEOTIDE SEQUENCE [LARGE SCALE GENOMIC DNA]</scope>
</reference>
<dbReference type="Proteomes" id="UP000694520">
    <property type="component" value="Chromosome 2"/>
</dbReference>
<dbReference type="GO" id="GO:0006644">
    <property type="term" value="P:phospholipid metabolic process"/>
    <property type="evidence" value="ECO:0007669"/>
    <property type="project" value="InterPro"/>
</dbReference>
<protein>
    <submittedName>
        <fullName evidence="1">Uncharacterized protein</fullName>
    </submittedName>
</protein>
<evidence type="ECO:0000313" key="2">
    <source>
        <dbReference type="Proteomes" id="UP000694520"/>
    </source>
</evidence>
<name>A0A8B9WMF9_BOSMU</name>
<dbReference type="InterPro" id="IPR036444">
    <property type="entry name" value="PLipase_A2_dom_sf"/>
</dbReference>
<dbReference type="Ensembl" id="ENSBGRT00000009417.1">
    <property type="protein sequence ID" value="ENSBGRP00000008179.1"/>
    <property type="gene ID" value="ENSBGRG00000005107.1"/>
</dbReference>
<dbReference type="AlphaFoldDB" id="A0A8B9WMF9"/>
<dbReference type="GO" id="GO:0004623">
    <property type="term" value="F:phospholipase A2 activity"/>
    <property type="evidence" value="ECO:0007669"/>
    <property type="project" value="InterPro"/>
</dbReference>
<reference evidence="1" key="2">
    <citation type="submission" date="2025-08" db="UniProtKB">
        <authorList>
            <consortium name="Ensembl"/>
        </authorList>
    </citation>
    <scope>IDENTIFICATION</scope>
</reference>
<dbReference type="SUPFAM" id="SSF48619">
    <property type="entry name" value="Phospholipase A2, PLA2"/>
    <property type="match status" value="1"/>
</dbReference>
<organism evidence="1 2">
    <name type="scientific">Bos mutus grunniens</name>
    <name type="common">Wild yak</name>
    <name type="synonym">Bos grunniens</name>
    <dbReference type="NCBI Taxonomy" id="30521"/>
    <lineage>
        <taxon>Eukaryota</taxon>
        <taxon>Metazoa</taxon>
        <taxon>Chordata</taxon>
        <taxon>Craniata</taxon>
        <taxon>Vertebrata</taxon>
        <taxon>Euteleostomi</taxon>
        <taxon>Mammalia</taxon>
        <taxon>Eutheria</taxon>
        <taxon>Laurasiatheria</taxon>
        <taxon>Artiodactyla</taxon>
        <taxon>Ruminantia</taxon>
        <taxon>Pecora</taxon>
        <taxon>Bovidae</taxon>
        <taxon>Bovinae</taxon>
        <taxon>Bos</taxon>
    </lineage>
</organism>
<reference evidence="1" key="3">
    <citation type="submission" date="2025-09" db="UniProtKB">
        <authorList>
            <consortium name="Ensembl"/>
        </authorList>
    </citation>
    <scope>IDENTIFICATION</scope>
</reference>
<accession>A0A8B9WMF9</accession>
<dbReference type="GO" id="GO:0050482">
    <property type="term" value="P:arachidonate secretion"/>
    <property type="evidence" value="ECO:0007669"/>
    <property type="project" value="InterPro"/>
</dbReference>
<keyword evidence="2" id="KW-1185">Reference proteome</keyword>
<sequence>MAFDSQSYQLPAQRPCLVPYFWVSTVALTSVTATKGAGVSSSCACDKTLAFCLQRNLNTYKNHLRRLDAPLACCPPGS</sequence>
<evidence type="ECO:0000313" key="1">
    <source>
        <dbReference type="Ensembl" id="ENSBGRP00000008179.1"/>
    </source>
</evidence>
<proteinExistence type="predicted"/>